<sequence>MGRAPCCDKANVKNGRWSPEEDSKLKGYIEKNGTGFGLLSLKKLKIIINLNPSSPPLELQLKFITNLNLSYPPSIGAPIVNLETNENQATEHSYYTRRKTKAMDQRLERIEQMQREMQEQVQAQMQEQLAKIQQDMKEKMEESQNNLIGQLAQLLVNWRSQPFHLLFLLELQ</sequence>
<gene>
    <name evidence="7" type="primary">LOC107927400</name>
</gene>
<proteinExistence type="predicted"/>
<reference evidence="6" key="1">
    <citation type="journal article" date="2020" name="Nat. Genet.">
        <title>Genomic diversifications of five Gossypium allopolyploid species and their impact on cotton improvement.</title>
        <authorList>
            <person name="Chen Z.J."/>
            <person name="Sreedasyam A."/>
            <person name="Ando A."/>
            <person name="Song Q."/>
            <person name="De Santiago L.M."/>
            <person name="Hulse-Kemp A.M."/>
            <person name="Ding M."/>
            <person name="Ye W."/>
            <person name="Kirkbride R.C."/>
            <person name="Jenkins J."/>
            <person name="Plott C."/>
            <person name="Lovell J."/>
            <person name="Lin Y.M."/>
            <person name="Vaughn R."/>
            <person name="Liu B."/>
            <person name="Simpson S."/>
            <person name="Scheffler B.E."/>
            <person name="Wen L."/>
            <person name="Saski C.A."/>
            <person name="Grover C.E."/>
            <person name="Hu G."/>
            <person name="Conover J.L."/>
            <person name="Carlson J.W."/>
            <person name="Shu S."/>
            <person name="Boston L.B."/>
            <person name="Williams M."/>
            <person name="Peterson D.G."/>
            <person name="McGee K."/>
            <person name="Jones D.C."/>
            <person name="Wendel J.F."/>
            <person name="Stelly D.M."/>
            <person name="Grimwood J."/>
            <person name="Schmutz J."/>
        </authorList>
    </citation>
    <scope>NUCLEOTIDE SEQUENCE [LARGE SCALE GENOMIC DNA]</scope>
    <source>
        <strain evidence="6">cv. TM-1</strain>
    </source>
</reference>
<evidence type="ECO:0000313" key="6">
    <source>
        <dbReference type="Proteomes" id="UP000818029"/>
    </source>
</evidence>
<dbReference type="Proteomes" id="UP000818029">
    <property type="component" value="Chromosome A02"/>
</dbReference>
<accession>A0ABM2ZY13</accession>
<dbReference type="PANTHER" id="PTHR48000">
    <property type="entry name" value="OS09G0431300 PROTEIN"/>
    <property type="match status" value="1"/>
</dbReference>
<keyword evidence="1" id="KW-0677">Repeat</keyword>
<organism evidence="6 7">
    <name type="scientific">Gossypium hirsutum</name>
    <name type="common">Upland cotton</name>
    <name type="synonym">Gossypium mexicanum</name>
    <dbReference type="NCBI Taxonomy" id="3635"/>
    <lineage>
        <taxon>Eukaryota</taxon>
        <taxon>Viridiplantae</taxon>
        <taxon>Streptophyta</taxon>
        <taxon>Embryophyta</taxon>
        <taxon>Tracheophyta</taxon>
        <taxon>Spermatophyta</taxon>
        <taxon>Magnoliopsida</taxon>
        <taxon>eudicotyledons</taxon>
        <taxon>Gunneridae</taxon>
        <taxon>Pentapetalae</taxon>
        <taxon>rosids</taxon>
        <taxon>malvids</taxon>
        <taxon>Malvales</taxon>
        <taxon>Malvaceae</taxon>
        <taxon>Malvoideae</taxon>
        <taxon>Gossypium</taxon>
    </lineage>
</organism>
<reference evidence="7" key="2">
    <citation type="submission" date="2025-08" db="UniProtKB">
        <authorList>
            <consortium name="RefSeq"/>
        </authorList>
    </citation>
    <scope>IDENTIFICATION</scope>
</reference>
<evidence type="ECO:0000256" key="4">
    <source>
        <dbReference type="ARBA" id="ARBA00023163"/>
    </source>
</evidence>
<keyword evidence="2" id="KW-0805">Transcription regulation</keyword>
<keyword evidence="5" id="KW-0175">Coiled coil</keyword>
<dbReference type="PANTHER" id="PTHR48000:SF78">
    <property type="entry name" value="TRANSCRIPTION FACTOR MYB36"/>
    <property type="match status" value="1"/>
</dbReference>
<keyword evidence="3" id="KW-0238">DNA-binding</keyword>
<keyword evidence="6" id="KW-1185">Reference proteome</keyword>
<protein>
    <submittedName>
        <fullName evidence="7">Transcription factor RAX3-like</fullName>
    </submittedName>
</protein>
<evidence type="ECO:0000256" key="5">
    <source>
        <dbReference type="SAM" id="Coils"/>
    </source>
</evidence>
<name>A0ABM2ZY13_GOSHI</name>
<evidence type="ECO:0000313" key="7">
    <source>
        <dbReference type="RefSeq" id="XP_040947534.1"/>
    </source>
</evidence>
<dbReference type="GeneID" id="107927400"/>
<evidence type="ECO:0000256" key="3">
    <source>
        <dbReference type="ARBA" id="ARBA00023125"/>
    </source>
</evidence>
<feature type="coiled-coil region" evidence="5">
    <location>
        <begin position="100"/>
        <end position="146"/>
    </location>
</feature>
<evidence type="ECO:0000256" key="1">
    <source>
        <dbReference type="ARBA" id="ARBA00022737"/>
    </source>
</evidence>
<dbReference type="RefSeq" id="XP_040947534.1">
    <property type="nucleotide sequence ID" value="XM_041091600.1"/>
</dbReference>
<keyword evidence="4" id="KW-0804">Transcription</keyword>
<evidence type="ECO:0000256" key="2">
    <source>
        <dbReference type="ARBA" id="ARBA00023015"/>
    </source>
</evidence>